<dbReference type="Proteomes" id="UP000546642">
    <property type="component" value="Unassembled WGS sequence"/>
</dbReference>
<proteinExistence type="predicted"/>
<name>A0A7W9YL58_9ACTN</name>
<dbReference type="EMBL" id="JACHDS010000001">
    <property type="protein sequence ID" value="MBB6174188.1"/>
    <property type="molecule type" value="Genomic_DNA"/>
</dbReference>
<protein>
    <submittedName>
        <fullName evidence="1">Uncharacterized protein</fullName>
    </submittedName>
</protein>
<keyword evidence="2" id="KW-1185">Reference proteome</keyword>
<sequence length="53" mass="5593">MTDPVVLVIGEEGDWSADAVANAVAAAGADAFRLTTYDFPQRMPLRADLRGNG</sequence>
<dbReference type="AlphaFoldDB" id="A0A7W9YL58"/>
<organism evidence="1 2">
    <name type="scientific">Nocardiopsis mwathae</name>
    <dbReference type="NCBI Taxonomy" id="1472723"/>
    <lineage>
        <taxon>Bacteria</taxon>
        <taxon>Bacillati</taxon>
        <taxon>Actinomycetota</taxon>
        <taxon>Actinomycetes</taxon>
        <taxon>Streptosporangiales</taxon>
        <taxon>Nocardiopsidaceae</taxon>
        <taxon>Nocardiopsis</taxon>
    </lineage>
</organism>
<evidence type="ECO:0000313" key="1">
    <source>
        <dbReference type="EMBL" id="MBB6174188.1"/>
    </source>
</evidence>
<accession>A0A7W9YL58</accession>
<evidence type="ECO:0000313" key="2">
    <source>
        <dbReference type="Proteomes" id="UP000546642"/>
    </source>
</evidence>
<comment type="caution">
    <text evidence="1">The sequence shown here is derived from an EMBL/GenBank/DDBJ whole genome shotgun (WGS) entry which is preliminary data.</text>
</comment>
<gene>
    <name evidence="1" type="ORF">HNR23_004248</name>
</gene>
<dbReference type="RefSeq" id="WP_184078066.1">
    <property type="nucleotide sequence ID" value="NZ_JACHDS010000001.1"/>
</dbReference>
<reference evidence="1 2" key="1">
    <citation type="submission" date="2020-08" db="EMBL/GenBank/DDBJ databases">
        <title>Sequencing the genomes of 1000 actinobacteria strains.</title>
        <authorList>
            <person name="Klenk H.-P."/>
        </authorList>
    </citation>
    <scope>NUCLEOTIDE SEQUENCE [LARGE SCALE GENOMIC DNA]</scope>
    <source>
        <strain evidence="1 2">DSM 46659</strain>
    </source>
</reference>